<evidence type="ECO:0000313" key="1">
    <source>
        <dbReference type="EMBL" id="XAN08502.1"/>
    </source>
</evidence>
<dbReference type="RefSeq" id="WP_425309960.1">
    <property type="nucleotide sequence ID" value="NZ_CP154795.1"/>
</dbReference>
<organism evidence="1 2">
    <name type="scientific">Ammonicoccus fulvus</name>
    <dbReference type="NCBI Taxonomy" id="3138240"/>
    <lineage>
        <taxon>Bacteria</taxon>
        <taxon>Bacillati</taxon>
        <taxon>Actinomycetota</taxon>
        <taxon>Actinomycetes</taxon>
        <taxon>Propionibacteriales</taxon>
        <taxon>Propionibacteriaceae</taxon>
        <taxon>Ammonicoccus</taxon>
    </lineage>
</organism>
<reference evidence="1 2" key="1">
    <citation type="submission" date="2024-04" db="EMBL/GenBank/DDBJ databases">
        <title>Isolation of an actinomycete strain from pig manure.</title>
        <authorList>
            <person name="Gong T."/>
            <person name="Yu Z."/>
            <person name="An M."/>
            <person name="Wei C."/>
            <person name="Yang W."/>
            <person name="Liu L."/>
        </authorList>
    </citation>
    <scope>NUCLEOTIDE SEQUENCE [LARGE SCALE GENOMIC DNA]</scope>
    <source>
        <strain evidence="1 2">ZF39</strain>
    </source>
</reference>
<dbReference type="Pfam" id="PF19459">
    <property type="entry name" value="DUF5996"/>
    <property type="match status" value="1"/>
</dbReference>
<name>A0ABZ3FSX7_9ACTN</name>
<gene>
    <name evidence="1" type="ORF">AADG42_14725</name>
</gene>
<protein>
    <submittedName>
        <fullName evidence="1">DUF5996 family protein</fullName>
    </submittedName>
</protein>
<sequence>MGAPKSSSSAWPELPIAAWQPTRDTLTLWLQVVGKVRIARTPLLKHWWNAPLYLTARGLTTSLMPAEPGRSFAIDFDFIDHRLDVTTTTGQVGRMELAPKSVADFYTEFSELLDKLDLTTEIWPVPVELPEWIPFLEDNVNKSYDAEAVTTFWRMLVEAERVLDIFRARFVGKSSPVHFFWGALDLATTRFTGATAPPHPGGAPNCGPHVMHEAYSHEVSSAGFWPGGEGEGIFYSYAYPEPPGFRTASPGPNAARWDDALGEFVLPYAAVRTASDPDAVLLDFLQKTYEAAAIGGNWDRASLERTGDLP</sequence>
<dbReference type="InterPro" id="IPR046038">
    <property type="entry name" value="DUF5996"/>
</dbReference>
<dbReference type="Proteomes" id="UP001442841">
    <property type="component" value="Chromosome"/>
</dbReference>
<evidence type="ECO:0000313" key="2">
    <source>
        <dbReference type="Proteomes" id="UP001442841"/>
    </source>
</evidence>
<proteinExistence type="predicted"/>
<accession>A0ABZ3FSX7</accession>
<dbReference type="EMBL" id="CP154795">
    <property type="protein sequence ID" value="XAN08502.1"/>
    <property type="molecule type" value="Genomic_DNA"/>
</dbReference>
<keyword evidence="2" id="KW-1185">Reference proteome</keyword>